<comment type="caution">
    <text evidence="1">The sequence shown here is derived from an EMBL/GenBank/DDBJ whole genome shotgun (WGS) entry which is preliminary data.</text>
</comment>
<name>A0A812N7F2_9DINO</name>
<organism evidence="1 2">
    <name type="scientific">Symbiodinium necroappetens</name>
    <dbReference type="NCBI Taxonomy" id="1628268"/>
    <lineage>
        <taxon>Eukaryota</taxon>
        <taxon>Sar</taxon>
        <taxon>Alveolata</taxon>
        <taxon>Dinophyceae</taxon>
        <taxon>Suessiales</taxon>
        <taxon>Symbiodiniaceae</taxon>
        <taxon>Symbiodinium</taxon>
    </lineage>
</organism>
<feature type="non-terminal residue" evidence="1">
    <location>
        <position position="57"/>
    </location>
</feature>
<evidence type="ECO:0000313" key="2">
    <source>
        <dbReference type="Proteomes" id="UP000601435"/>
    </source>
</evidence>
<proteinExistence type="predicted"/>
<keyword evidence="2" id="KW-1185">Reference proteome</keyword>
<dbReference type="EMBL" id="CAJNJA010012476">
    <property type="protein sequence ID" value="CAE7297627.1"/>
    <property type="molecule type" value="Genomic_DNA"/>
</dbReference>
<accession>A0A812N7F2</accession>
<gene>
    <name evidence="1" type="ORF">SNEC2469_LOCUS7321</name>
</gene>
<sequence length="57" mass="6370">MAAFVTWMQKVWSRYLALKELRALTGEYIVKDLSELKLPSEASQAFDVEAGSAPPPE</sequence>
<evidence type="ECO:0000313" key="1">
    <source>
        <dbReference type="EMBL" id="CAE7297627.1"/>
    </source>
</evidence>
<reference evidence="1" key="1">
    <citation type="submission" date="2021-02" db="EMBL/GenBank/DDBJ databases">
        <authorList>
            <person name="Dougan E. K."/>
            <person name="Rhodes N."/>
            <person name="Thang M."/>
            <person name="Chan C."/>
        </authorList>
    </citation>
    <scope>NUCLEOTIDE SEQUENCE</scope>
</reference>
<dbReference type="AlphaFoldDB" id="A0A812N7F2"/>
<dbReference type="OrthoDB" id="10559537at2759"/>
<protein>
    <submittedName>
        <fullName evidence="1">Uncharacterized protein</fullName>
    </submittedName>
</protein>
<dbReference type="Proteomes" id="UP000601435">
    <property type="component" value="Unassembled WGS sequence"/>
</dbReference>